<dbReference type="InterPro" id="IPR003599">
    <property type="entry name" value="Ig_sub"/>
</dbReference>
<dbReference type="InterPro" id="IPR036179">
    <property type="entry name" value="Ig-like_dom_sf"/>
</dbReference>
<dbReference type="InterPro" id="IPR007110">
    <property type="entry name" value="Ig-like_dom"/>
</dbReference>
<keyword evidence="6" id="KW-1185">Reference proteome</keyword>
<accession>A0A8C3XBD5</accession>
<dbReference type="Proteomes" id="UP000694396">
    <property type="component" value="Unplaced"/>
</dbReference>
<dbReference type="AlphaFoldDB" id="A0A8C3XBD5"/>
<evidence type="ECO:0000256" key="3">
    <source>
        <dbReference type="SAM" id="MobiDB-lite"/>
    </source>
</evidence>
<dbReference type="SMART" id="SM00409">
    <property type="entry name" value="IG"/>
    <property type="match status" value="2"/>
</dbReference>
<dbReference type="InterPro" id="IPR050488">
    <property type="entry name" value="Ig_Fc_receptor"/>
</dbReference>
<dbReference type="Ensembl" id="ENSCRFT00000010546.1">
    <property type="protein sequence ID" value="ENSCRFP00000010184.1"/>
    <property type="gene ID" value="ENSCRFG00000007965.1"/>
</dbReference>
<feature type="domain" description="Ig-like" evidence="4">
    <location>
        <begin position="56"/>
        <end position="146"/>
    </location>
</feature>
<dbReference type="InterPro" id="IPR013783">
    <property type="entry name" value="Ig-like_fold"/>
</dbReference>
<evidence type="ECO:0000256" key="2">
    <source>
        <dbReference type="ARBA" id="ARBA00023157"/>
    </source>
</evidence>
<dbReference type="PANTHER" id="PTHR11481:SF64">
    <property type="entry name" value="FC RECEPTOR-LIKE PROTEIN 4"/>
    <property type="match status" value="1"/>
</dbReference>
<feature type="region of interest" description="Disordered" evidence="3">
    <location>
        <begin position="235"/>
        <end position="262"/>
    </location>
</feature>
<reference evidence="5" key="2">
    <citation type="submission" date="2025-09" db="UniProtKB">
        <authorList>
            <consortium name="Ensembl"/>
        </authorList>
    </citation>
    <scope>IDENTIFICATION</scope>
</reference>
<evidence type="ECO:0000259" key="4">
    <source>
        <dbReference type="PROSITE" id="PS50835"/>
    </source>
</evidence>
<reference evidence="5" key="1">
    <citation type="submission" date="2025-08" db="UniProtKB">
        <authorList>
            <consortium name="Ensembl"/>
        </authorList>
    </citation>
    <scope>IDENTIFICATION</scope>
</reference>
<evidence type="ECO:0000256" key="1">
    <source>
        <dbReference type="ARBA" id="ARBA00022729"/>
    </source>
</evidence>
<dbReference type="PROSITE" id="PS50835">
    <property type="entry name" value="IG_LIKE"/>
    <property type="match status" value="2"/>
</dbReference>
<dbReference type="GO" id="GO:0006955">
    <property type="term" value="P:immune response"/>
    <property type="evidence" value="ECO:0007669"/>
    <property type="project" value="TreeGrafter"/>
</dbReference>
<organism evidence="5 6">
    <name type="scientific">Cyanoderma ruficeps</name>
    <name type="common">rufous-capped babbler</name>
    <dbReference type="NCBI Taxonomy" id="181631"/>
    <lineage>
        <taxon>Eukaryota</taxon>
        <taxon>Metazoa</taxon>
        <taxon>Chordata</taxon>
        <taxon>Craniata</taxon>
        <taxon>Vertebrata</taxon>
        <taxon>Euteleostomi</taxon>
        <taxon>Archelosauria</taxon>
        <taxon>Archosauria</taxon>
        <taxon>Dinosauria</taxon>
        <taxon>Saurischia</taxon>
        <taxon>Theropoda</taxon>
        <taxon>Coelurosauria</taxon>
        <taxon>Aves</taxon>
        <taxon>Neognathae</taxon>
        <taxon>Neoaves</taxon>
        <taxon>Telluraves</taxon>
        <taxon>Australaves</taxon>
        <taxon>Passeriformes</taxon>
        <taxon>Sylvioidea</taxon>
        <taxon>Timaliidae</taxon>
        <taxon>Cyanoderma</taxon>
    </lineage>
</organism>
<sequence length="345" mass="37097">MGTGATGLVRMTWASIECLWCRHVLPTPRVATLSPSPGNLFPTDVTVGSCDTDMSPGLTRPLGDYPLLQVSARALLEGDSLTLRCRVRQEDWDLSVRFYHNGKHLWRHSGGTELTVQLHHSGHYSCSARPSHVISPWFESAPVTVTVHVLVPTALTGAGAGEFPLNLSCLSTPSPLRPPAPLLHLFYRDGQSVGGPQGSPQLLVPSVGVSHSGNYSCQVRSEGGERAEEQLRGWARGDPTALPPRVPQPSLKPSPGPSSIPAPLPGCPHAPHLSLAFHTLVHPRTLFQVPAPFSGLLSLPRSFKPHFPHPSLSLPHPSLRCLFLFPGPQSLPEVPPWSPSPCTPP</sequence>
<keyword evidence="1" id="KW-0732">Signal</keyword>
<dbReference type="Pfam" id="PF13895">
    <property type="entry name" value="Ig_2"/>
    <property type="match status" value="1"/>
</dbReference>
<evidence type="ECO:0000313" key="5">
    <source>
        <dbReference type="Ensembl" id="ENSCRFP00000010184.1"/>
    </source>
</evidence>
<feature type="domain" description="Ig-like" evidence="4">
    <location>
        <begin position="161"/>
        <end position="232"/>
    </location>
</feature>
<dbReference type="GO" id="GO:0007166">
    <property type="term" value="P:cell surface receptor signaling pathway"/>
    <property type="evidence" value="ECO:0007669"/>
    <property type="project" value="TreeGrafter"/>
</dbReference>
<evidence type="ECO:0000313" key="6">
    <source>
        <dbReference type="Proteomes" id="UP000694396"/>
    </source>
</evidence>
<dbReference type="InterPro" id="IPR003598">
    <property type="entry name" value="Ig_sub2"/>
</dbReference>
<dbReference type="Gene3D" id="2.60.40.10">
    <property type="entry name" value="Immunoglobulins"/>
    <property type="match status" value="2"/>
</dbReference>
<protein>
    <recommendedName>
        <fullName evidence="4">Ig-like domain-containing protein</fullName>
    </recommendedName>
</protein>
<dbReference type="GO" id="GO:0009897">
    <property type="term" value="C:external side of plasma membrane"/>
    <property type="evidence" value="ECO:0007669"/>
    <property type="project" value="TreeGrafter"/>
</dbReference>
<dbReference type="SUPFAM" id="SSF48726">
    <property type="entry name" value="Immunoglobulin"/>
    <property type="match status" value="2"/>
</dbReference>
<dbReference type="SMART" id="SM00408">
    <property type="entry name" value="IGc2"/>
    <property type="match status" value="2"/>
</dbReference>
<name>A0A8C3XBD5_9PASS</name>
<feature type="compositionally biased region" description="Pro residues" evidence="3">
    <location>
        <begin position="241"/>
        <end position="262"/>
    </location>
</feature>
<dbReference type="PANTHER" id="PTHR11481">
    <property type="entry name" value="IMMUNOGLOBULIN FC RECEPTOR"/>
    <property type="match status" value="1"/>
</dbReference>
<dbReference type="GO" id="GO:0004888">
    <property type="term" value="F:transmembrane signaling receptor activity"/>
    <property type="evidence" value="ECO:0007669"/>
    <property type="project" value="TreeGrafter"/>
</dbReference>
<keyword evidence="2" id="KW-1015">Disulfide bond</keyword>
<proteinExistence type="predicted"/>